<dbReference type="Pfam" id="PF02311">
    <property type="entry name" value="AraC_binding"/>
    <property type="match status" value="1"/>
</dbReference>
<dbReference type="Proteomes" id="UP000665561">
    <property type="component" value="Unassembled WGS sequence"/>
</dbReference>
<dbReference type="SUPFAM" id="SSF46689">
    <property type="entry name" value="Homeodomain-like"/>
    <property type="match status" value="2"/>
</dbReference>
<dbReference type="Gene3D" id="2.60.120.280">
    <property type="entry name" value="Regulatory protein AraC"/>
    <property type="match status" value="1"/>
</dbReference>
<reference evidence="5 6" key="1">
    <citation type="submission" date="2020-01" db="EMBL/GenBank/DDBJ databases">
        <title>Paenibacillus soybeanensis sp. nov. isolated from the nodules of soybean (Glycine max(L.) Merr).</title>
        <authorList>
            <person name="Wang H."/>
        </authorList>
    </citation>
    <scope>NUCLEOTIDE SEQUENCE [LARGE SCALE GENOMIC DNA]</scope>
    <source>
        <strain evidence="5 6">T1</strain>
    </source>
</reference>
<name>A0ABW9Y023_9BACL</name>
<dbReference type="PANTHER" id="PTHR43280:SF2">
    <property type="entry name" value="HTH-TYPE TRANSCRIPTIONAL REGULATOR EXSA"/>
    <property type="match status" value="1"/>
</dbReference>
<dbReference type="PROSITE" id="PS01124">
    <property type="entry name" value="HTH_ARAC_FAMILY_2"/>
    <property type="match status" value="1"/>
</dbReference>
<dbReference type="EMBL" id="JAAAMV010000037">
    <property type="protein sequence ID" value="NBD28225.1"/>
    <property type="molecule type" value="Genomic_DNA"/>
</dbReference>
<organism evidence="5 6">
    <name type="scientific">Paenibacillus glycinis</name>
    <dbReference type="NCBI Taxonomy" id="2697035"/>
    <lineage>
        <taxon>Bacteria</taxon>
        <taxon>Bacillati</taxon>
        <taxon>Bacillota</taxon>
        <taxon>Bacilli</taxon>
        <taxon>Bacillales</taxon>
        <taxon>Paenibacillaceae</taxon>
        <taxon>Paenibacillus</taxon>
    </lineage>
</organism>
<evidence type="ECO:0000313" key="6">
    <source>
        <dbReference type="Proteomes" id="UP000665561"/>
    </source>
</evidence>
<evidence type="ECO:0000313" key="5">
    <source>
        <dbReference type="EMBL" id="NBD28225.1"/>
    </source>
</evidence>
<dbReference type="InterPro" id="IPR037923">
    <property type="entry name" value="HTH-like"/>
</dbReference>
<keyword evidence="6" id="KW-1185">Reference proteome</keyword>
<dbReference type="Gene3D" id="1.10.10.60">
    <property type="entry name" value="Homeodomain-like"/>
    <property type="match status" value="2"/>
</dbReference>
<dbReference type="InterPro" id="IPR018062">
    <property type="entry name" value="HTH_AraC-typ_CS"/>
</dbReference>
<dbReference type="PANTHER" id="PTHR43280">
    <property type="entry name" value="ARAC-FAMILY TRANSCRIPTIONAL REGULATOR"/>
    <property type="match status" value="1"/>
</dbReference>
<keyword evidence="1" id="KW-0805">Transcription regulation</keyword>
<evidence type="ECO:0000256" key="2">
    <source>
        <dbReference type="ARBA" id="ARBA00023125"/>
    </source>
</evidence>
<proteinExistence type="predicted"/>
<gene>
    <name evidence="5" type="ORF">GT019_30545</name>
</gene>
<protein>
    <submittedName>
        <fullName evidence="5">Helix-turn-helix domain-containing protein</fullName>
    </submittedName>
</protein>
<evidence type="ECO:0000259" key="4">
    <source>
        <dbReference type="PROSITE" id="PS01124"/>
    </source>
</evidence>
<dbReference type="Pfam" id="PF12833">
    <property type="entry name" value="HTH_18"/>
    <property type="match status" value="1"/>
</dbReference>
<feature type="domain" description="HTH araC/xylS-type" evidence="4">
    <location>
        <begin position="170"/>
        <end position="270"/>
    </location>
</feature>
<dbReference type="SUPFAM" id="SSF51215">
    <property type="entry name" value="Regulatory protein AraC"/>
    <property type="match status" value="1"/>
</dbReference>
<dbReference type="PROSITE" id="PS00041">
    <property type="entry name" value="HTH_ARAC_FAMILY_1"/>
    <property type="match status" value="1"/>
</dbReference>
<comment type="caution">
    <text evidence="5">The sequence shown here is derived from an EMBL/GenBank/DDBJ whole genome shotgun (WGS) entry which is preliminary data.</text>
</comment>
<dbReference type="InterPro" id="IPR003313">
    <property type="entry name" value="AraC-bd"/>
</dbReference>
<evidence type="ECO:0000256" key="1">
    <source>
        <dbReference type="ARBA" id="ARBA00023015"/>
    </source>
</evidence>
<dbReference type="InterPro" id="IPR018060">
    <property type="entry name" value="HTH_AraC"/>
</dbReference>
<dbReference type="RefSeq" id="WP_161747239.1">
    <property type="nucleotide sequence ID" value="NZ_JAAAMV010000037.1"/>
</dbReference>
<dbReference type="SMART" id="SM00342">
    <property type="entry name" value="HTH_ARAC"/>
    <property type="match status" value="1"/>
</dbReference>
<dbReference type="InterPro" id="IPR009057">
    <property type="entry name" value="Homeodomain-like_sf"/>
</dbReference>
<accession>A0ABW9Y023</accession>
<evidence type="ECO:0000256" key="3">
    <source>
        <dbReference type="ARBA" id="ARBA00023163"/>
    </source>
</evidence>
<keyword evidence="3" id="KW-0804">Transcription</keyword>
<keyword evidence="2" id="KW-0238">DNA-binding</keyword>
<sequence length="275" mass="31868">MKQMLVTTLDRTLPIFIELMGWNEWQEEFVRPDGYHCYHWLQTTGGKGLFECSGKTITLSENQGVLLPPHVPHRYVTLTHPWSTWYITFNGNYAPFIVSSLGLATSTVIQWEPHSPLSSLHKRSRNLALRNLDFNGMDGSAFVYRFLINLKRYGQVDNQRSLSQHNLRLMPLFRFLDENYSDPNLGLTHMADYAGVSPQQLNFLFRTATGMSPYQYLIHLRILKAKEFLINEEKLTIKAIGLLVGFLDTSHFVSSFRKLENIPPGQYRNIHHNHE</sequence>